<comment type="caution">
    <text evidence="2">The sequence shown here is derived from an EMBL/GenBank/DDBJ whole genome shotgun (WGS) entry which is preliminary data.</text>
</comment>
<sequence>MAVSSKALMAATALIFAIALPSARAQSMAPAPAPSSDVAQPMGSELICGNINPQAVVAGRPKRT</sequence>
<dbReference type="EMBL" id="JBAMMX010000015">
    <property type="protein sequence ID" value="KAK6925946.1"/>
    <property type="molecule type" value="Genomic_DNA"/>
</dbReference>
<accession>A0AAN8V987</accession>
<dbReference type="Proteomes" id="UP001370490">
    <property type="component" value="Unassembled WGS sequence"/>
</dbReference>
<name>A0AAN8V987_9MAGN</name>
<evidence type="ECO:0000313" key="3">
    <source>
        <dbReference type="Proteomes" id="UP001370490"/>
    </source>
</evidence>
<organism evidence="2 3">
    <name type="scientific">Dillenia turbinata</name>
    <dbReference type="NCBI Taxonomy" id="194707"/>
    <lineage>
        <taxon>Eukaryota</taxon>
        <taxon>Viridiplantae</taxon>
        <taxon>Streptophyta</taxon>
        <taxon>Embryophyta</taxon>
        <taxon>Tracheophyta</taxon>
        <taxon>Spermatophyta</taxon>
        <taxon>Magnoliopsida</taxon>
        <taxon>eudicotyledons</taxon>
        <taxon>Gunneridae</taxon>
        <taxon>Pentapetalae</taxon>
        <taxon>Dilleniales</taxon>
        <taxon>Dilleniaceae</taxon>
        <taxon>Dillenia</taxon>
    </lineage>
</organism>
<evidence type="ECO:0000256" key="1">
    <source>
        <dbReference type="SAM" id="SignalP"/>
    </source>
</evidence>
<reference evidence="2 3" key="1">
    <citation type="submission" date="2023-12" db="EMBL/GenBank/DDBJ databases">
        <title>A high-quality genome assembly for Dillenia turbinata (Dilleniales).</title>
        <authorList>
            <person name="Chanderbali A."/>
        </authorList>
    </citation>
    <scope>NUCLEOTIDE SEQUENCE [LARGE SCALE GENOMIC DNA]</scope>
    <source>
        <strain evidence="2">LSX21</strain>
        <tissue evidence="2">Leaf</tissue>
    </source>
</reference>
<dbReference type="AlphaFoldDB" id="A0AAN8V987"/>
<proteinExistence type="predicted"/>
<feature type="signal peptide" evidence="1">
    <location>
        <begin position="1"/>
        <end position="25"/>
    </location>
</feature>
<protein>
    <submittedName>
        <fullName evidence="2">Uncharacterized protein</fullName>
    </submittedName>
</protein>
<keyword evidence="1" id="KW-0732">Signal</keyword>
<feature type="chain" id="PRO_5042893610" evidence="1">
    <location>
        <begin position="26"/>
        <end position="64"/>
    </location>
</feature>
<evidence type="ECO:0000313" key="2">
    <source>
        <dbReference type="EMBL" id="KAK6925946.1"/>
    </source>
</evidence>
<gene>
    <name evidence="2" type="ORF">RJ641_007665</name>
</gene>
<keyword evidence="3" id="KW-1185">Reference proteome</keyword>